<dbReference type="InterPro" id="IPR050736">
    <property type="entry name" value="Sensor_HK_Regulatory"/>
</dbReference>
<comment type="subcellular location">
    <subcellularLocation>
        <location evidence="2">Cell inner membrane</location>
        <topology evidence="2">Multi-pass membrane protein</topology>
    </subcellularLocation>
</comment>
<dbReference type="InterPro" id="IPR003594">
    <property type="entry name" value="HATPase_dom"/>
</dbReference>
<dbReference type="InterPro" id="IPR005467">
    <property type="entry name" value="His_kinase_dom"/>
</dbReference>
<feature type="transmembrane region" description="Helical" evidence="8">
    <location>
        <begin position="326"/>
        <end position="342"/>
    </location>
</feature>
<gene>
    <name evidence="10" type="ORF">I6K02_20625</name>
</gene>
<dbReference type="Gene3D" id="3.30.565.10">
    <property type="entry name" value="Histidine kinase-like ATPase, C-terminal domain"/>
    <property type="match status" value="1"/>
</dbReference>
<evidence type="ECO:0000256" key="4">
    <source>
        <dbReference type="ARBA" id="ARBA00022553"/>
    </source>
</evidence>
<keyword evidence="11" id="KW-1185">Reference proteome</keyword>
<evidence type="ECO:0000256" key="2">
    <source>
        <dbReference type="ARBA" id="ARBA00004429"/>
    </source>
</evidence>
<feature type="domain" description="Histidine kinase" evidence="9">
    <location>
        <begin position="546"/>
        <end position="762"/>
    </location>
</feature>
<dbReference type="FunFam" id="3.30.565.10:FF:000006">
    <property type="entry name" value="Sensor histidine kinase WalK"/>
    <property type="match status" value="1"/>
</dbReference>
<evidence type="ECO:0000256" key="8">
    <source>
        <dbReference type="SAM" id="Phobius"/>
    </source>
</evidence>
<evidence type="ECO:0000256" key="1">
    <source>
        <dbReference type="ARBA" id="ARBA00000085"/>
    </source>
</evidence>
<feature type="transmembrane region" description="Helical" evidence="8">
    <location>
        <begin position="348"/>
        <end position="367"/>
    </location>
</feature>
<evidence type="ECO:0000313" key="10">
    <source>
        <dbReference type="EMBL" id="QRO78982.1"/>
    </source>
</evidence>
<evidence type="ECO:0000256" key="7">
    <source>
        <dbReference type="ARBA" id="ARBA00023012"/>
    </source>
</evidence>
<dbReference type="SMART" id="SM00387">
    <property type="entry name" value="HATPase_c"/>
    <property type="match status" value="1"/>
</dbReference>
<dbReference type="SUPFAM" id="SSF47384">
    <property type="entry name" value="Homodimeric domain of signal transducing histidine kinase"/>
    <property type="match status" value="1"/>
</dbReference>
<dbReference type="SMART" id="SM00388">
    <property type="entry name" value="HisKA"/>
    <property type="match status" value="1"/>
</dbReference>
<dbReference type="PIRSF" id="PIRSF037347">
    <property type="entry name" value="STHK_CHASE2_PAS_prd"/>
    <property type="match status" value="1"/>
</dbReference>
<dbReference type="AlphaFoldDB" id="A0A892I8A9"/>
<sequence length="771" mass="84170">MRKLLDTMRVRGAPKMLLIALLVVLALLAGRPAGRTVSGALDRLLYDAVVRWYARGAPTNIVLVNIDARTVAALGLSNLPGDPERLLAQLGAAGSVVLDVPMLPAQDYTRLESAMRRHGRVVLVLPSTSQEAPRMLPSAPWNTLRVNAAAIAQRDLVLGHFGTVSGFVPYATMPDGVFAHVALTALRTVGIDRSADVLKYVRPAANRDAPGQFRTDYVLAMLHQQDDVTQYSYLDVIEGRVPQQAFAGKIVFVGHSAWLGEGRYPLSLLSRNVVPRAYLDLLFTDAVERHHLVRELPDSMEMLIYAVLAAGMIVICLRFSGRAIHVIALTWCIALVVIPPLLLTLRIWLPVGLLPVICLLIYGYFAWERHSSMVAMMRTEISSLRSISESIGTLPASALQAAETADGLGDVQTAMRQIRSWQKIYVDMINQLPYPVFLALEGKVAVWNARAAEFLGDASPARTGAAHERVAPIEDAIAESLRTGGDVSREIAWDGRAHLLLCEPLSSPAATDGSVPAGRDDAQRSHLVCLIEADNAVSYDTQVLRHIAHDLRSPLTSILALIEHRHEEQDGTGDQAFLRDLRRQADYSLRIANGFVQLSRAERLSDSAFEPVMLEDLAVDAVGQTLVAARKKSISLHGPSGDVDDTLIRGDAHMLMRALVNVIDNAIKYSPPRTAIDVRIERIGDAELALHVVDQGIGIPAEALQRLFEPFFQVERGRREDGGVGLGLPFVKAVVERHRGTVEVSSAPGHGTDFVIRLPMYRQSDSGRTGT</sequence>
<keyword evidence="7" id="KW-0902">Two-component regulatory system</keyword>
<dbReference type="PANTHER" id="PTHR43711">
    <property type="entry name" value="TWO-COMPONENT HISTIDINE KINASE"/>
    <property type="match status" value="1"/>
</dbReference>
<dbReference type="InterPro" id="IPR004358">
    <property type="entry name" value="Sig_transdc_His_kin-like_C"/>
</dbReference>
<dbReference type="Pfam" id="PF05226">
    <property type="entry name" value="CHASE2"/>
    <property type="match status" value="1"/>
</dbReference>
<dbReference type="Pfam" id="PF00512">
    <property type="entry name" value="HisKA"/>
    <property type="match status" value="1"/>
</dbReference>
<comment type="catalytic activity">
    <reaction evidence="1">
        <text>ATP + protein L-histidine = ADP + protein N-phospho-L-histidine.</text>
        <dbReference type="EC" id="2.7.13.3"/>
    </reaction>
</comment>
<dbReference type="EC" id="2.7.13.3" evidence="3"/>
<dbReference type="PROSITE" id="PS50109">
    <property type="entry name" value="HIS_KIN"/>
    <property type="match status" value="1"/>
</dbReference>
<keyword evidence="6" id="KW-0418">Kinase</keyword>
<dbReference type="EMBL" id="CP069483">
    <property type="protein sequence ID" value="QRO78982.1"/>
    <property type="molecule type" value="Genomic_DNA"/>
</dbReference>
<organism evidence="10 11">
    <name type="scientific">Burkholderia dolosa</name>
    <dbReference type="NCBI Taxonomy" id="152500"/>
    <lineage>
        <taxon>Bacteria</taxon>
        <taxon>Pseudomonadati</taxon>
        <taxon>Pseudomonadota</taxon>
        <taxon>Betaproteobacteria</taxon>
        <taxon>Burkholderiales</taxon>
        <taxon>Burkholderiaceae</taxon>
        <taxon>Burkholderia</taxon>
        <taxon>Burkholderia cepacia complex</taxon>
    </lineage>
</organism>
<dbReference type="RefSeq" id="WP_035975006.1">
    <property type="nucleotide sequence ID" value="NZ_CABVPR010000016.1"/>
</dbReference>
<proteinExistence type="predicted"/>
<protein>
    <recommendedName>
        <fullName evidence="3">histidine kinase</fullName>
        <ecNumber evidence="3">2.7.13.3</ecNumber>
    </recommendedName>
</protein>
<dbReference type="SMART" id="SM01080">
    <property type="entry name" value="CHASE2"/>
    <property type="match status" value="1"/>
</dbReference>
<dbReference type="InterPro" id="IPR017181">
    <property type="entry name" value="Sig_transdc_His_kin_CHASE2"/>
</dbReference>
<keyword evidence="4" id="KW-0597">Phosphoprotein</keyword>
<evidence type="ECO:0000259" key="9">
    <source>
        <dbReference type="PROSITE" id="PS50109"/>
    </source>
</evidence>
<name>A0A892I8A9_9BURK</name>
<dbReference type="CDD" id="cd00082">
    <property type="entry name" value="HisKA"/>
    <property type="match status" value="1"/>
</dbReference>
<keyword evidence="8" id="KW-0472">Membrane</keyword>
<dbReference type="GO" id="GO:0005886">
    <property type="term" value="C:plasma membrane"/>
    <property type="evidence" value="ECO:0007669"/>
    <property type="project" value="UniProtKB-SubCell"/>
</dbReference>
<dbReference type="Proteomes" id="UP000625568">
    <property type="component" value="Chromosome 2"/>
</dbReference>
<dbReference type="InterPro" id="IPR036890">
    <property type="entry name" value="HATPase_C_sf"/>
</dbReference>
<reference evidence="10 11" key="1">
    <citation type="submission" date="2021-02" db="EMBL/GenBank/DDBJ databases">
        <title>FDA dAtabase for Regulatory Grade micrObial Sequences (FDA-ARGOS): Supporting development and validation of Infectious Disease Dx tests.</title>
        <authorList>
            <person name="Minogue T."/>
            <person name="Wolcott M."/>
            <person name="Wasieloski L."/>
            <person name="Aguilar W."/>
            <person name="Moore D."/>
            <person name="Jaissle J."/>
            <person name="Tallon L."/>
            <person name="Sadzewicz L."/>
            <person name="Zhao X."/>
            <person name="Boylan J."/>
            <person name="Ott S."/>
            <person name="Bowen H."/>
            <person name="Vavikolanu K."/>
            <person name="Mehta A."/>
            <person name="Aluvathingal J."/>
            <person name="Nadendla S."/>
            <person name="Yan Y."/>
            <person name="Sichtig H."/>
        </authorList>
    </citation>
    <scope>NUCLEOTIDE SEQUENCE [LARGE SCALE GENOMIC DNA]</scope>
    <source>
        <strain evidence="10 11">FDAARGOS_1272</strain>
    </source>
</reference>
<dbReference type="GO" id="GO:0000155">
    <property type="term" value="F:phosphorelay sensor kinase activity"/>
    <property type="evidence" value="ECO:0007669"/>
    <property type="project" value="InterPro"/>
</dbReference>
<evidence type="ECO:0000256" key="6">
    <source>
        <dbReference type="ARBA" id="ARBA00022777"/>
    </source>
</evidence>
<evidence type="ECO:0000313" key="11">
    <source>
        <dbReference type="Proteomes" id="UP000625568"/>
    </source>
</evidence>
<dbReference type="InterPro" id="IPR036097">
    <property type="entry name" value="HisK_dim/P_sf"/>
</dbReference>
<dbReference type="PANTHER" id="PTHR43711:SF1">
    <property type="entry name" value="HISTIDINE KINASE 1"/>
    <property type="match status" value="1"/>
</dbReference>
<accession>A0A892I8A9</accession>
<dbReference type="InterPro" id="IPR007890">
    <property type="entry name" value="CHASE2"/>
</dbReference>
<dbReference type="SUPFAM" id="SSF55874">
    <property type="entry name" value="ATPase domain of HSP90 chaperone/DNA topoisomerase II/histidine kinase"/>
    <property type="match status" value="1"/>
</dbReference>
<dbReference type="GeneID" id="93128808"/>
<keyword evidence="8" id="KW-0812">Transmembrane</keyword>
<dbReference type="InterPro" id="IPR003661">
    <property type="entry name" value="HisK_dim/P_dom"/>
</dbReference>
<evidence type="ECO:0000256" key="5">
    <source>
        <dbReference type="ARBA" id="ARBA00022679"/>
    </source>
</evidence>
<dbReference type="Gene3D" id="1.10.287.130">
    <property type="match status" value="1"/>
</dbReference>
<keyword evidence="5" id="KW-0808">Transferase</keyword>
<keyword evidence="8" id="KW-1133">Transmembrane helix</keyword>
<dbReference type="PRINTS" id="PR00344">
    <property type="entry name" value="BCTRLSENSOR"/>
</dbReference>
<dbReference type="Pfam" id="PF02518">
    <property type="entry name" value="HATPase_c"/>
    <property type="match status" value="1"/>
</dbReference>
<evidence type="ECO:0000256" key="3">
    <source>
        <dbReference type="ARBA" id="ARBA00012438"/>
    </source>
</evidence>